<feature type="domain" description="Peptidase S1" evidence="10">
    <location>
        <begin position="35"/>
        <end position="209"/>
    </location>
</feature>
<dbReference type="Pfam" id="PF00089">
    <property type="entry name" value="Trypsin"/>
    <property type="match status" value="1"/>
</dbReference>
<evidence type="ECO:0000256" key="6">
    <source>
        <dbReference type="ARBA" id="ARBA00022825"/>
    </source>
</evidence>
<evidence type="ECO:0000313" key="11">
    <source>
        <dbReference type="EMBL" id="KAK4010304.1"/>
    </source>
</evidence>
<dbReference type="InterPro" id="IPR050430">
    <property type="entry name" value="Peptidase_S1"/>
</dbReference>
<keyword evidence="3 9" id="KW-0732">Signal</keyword>
<dbReference type="PROSITE" id="PS00134">
    <property type="entry name" value="TRYPSIN_HIS"/>
    <property type="match status" value="1"/>
</dbReference>
<dbReference type="PANTHER" id="PTHR24276:SF91">
    <property type="entry name" value="AT26814P-RELATED"/>
    <property type="match status" value="1"/>
</dbReference>
<comment type="caution">
    <text evidence="11">The sequence shown here is derived from an EMBL/GenBank/DDBJ whole genome shotgun (WGS) entry which is preliminary data.</text>
</comment>
<reference evidence="11 12" key="1">
    <citation type="journal article" date="2023" name="Nucleic Acids Res.">
        <title>The hologenome of Daphnia magna reveals possible DNA methylation and microbiome-mediated evolution of the host genome.</title>
        <authorList>
            <person name="Chaturvedi A."/>
            <person name="Li X."/>
            <person name="Dhandapani V."/>
            <person name="Marshall H."/>
            <person name="Kissane S."/>
            <person name="Cuenca-Cambronero M."/>
            <person name="Asole G."/>
            <person name="Calvet F."/>
            <person name="Ruiz-Romero M."/>
            <person name="Marangio P."/>
            <person name="Guigo R."/>
            <person name="Rago D."/>
            <person name="Mirbahai L."/>
            <person name="Eastwood N."/>
            <person name="Colbourne J.K."/>
            <person name="Zhou J."/>
            <person name="Mallon E."/>
            <person name="Orsini L."/>
        </authorList>
    </citation>
    <scope>NUCLEOTIDE SEQUENCE [LARGE SCALE GENOMIC DNA]</scope>
    <source>
        <strain evidence="11">LRV0_1</strain>
    </source>
</reference>
<evidence type="ECO:0000259" key="10">
    <source>
        <dbReference type="PROSITE" id="PS50240"/>
    </source>
</evidence>
<dbReference type="InterPro" id="IPR001254">
    <property type="entry name" value="Trypsin_dom"/>
</dbReference>
<dbReference type="InterPro" id="IPR001314">
    <property type="entry name" value="Peptidase_S1A"/>
</dbReference>
<dbReference type="PANTHER" id="PTHR24276">
    <property type="entry name" value="POLYSERASE-RELATED"/>
    <property type="match status" value="1"/>
</dbReference>
<dbReference type="SMART" id="SM00020">
    <property type="entry name" value="Tryp_SPc"/>
    <property type="match status" value="1"/>
</dbReference>
<dbReference type="SUPFAM" id="SSF50494">
    <property type="entry name" value="Trypsin-like serine proteases"/>
    <property type="match status" value="1"/>
</dbReference>
<keyword evidence="6" id="KW-0720">Serine protease</keyword>
<dbReference type="Proteomes" id="UP001234178">
    <property type="component" value="Unassembled WGS sequence"/>
</dbReference>
<keyword evidence="12" id="KW-1185">Reference proteome</keyword>
<keyword evidence="5" id="KW-0378">Hydrolase</keyword>
<dbReference type="InterPro" id="IPR006970">
    <property type="entry name" value="PT"/>
</dbReference>
<evidence type="ECO:0000256" key="2">
    <source>
        <dbReference type="ARBA" id="ARBA00022670"/>
    </source>
</evidence>
<dbReference type="Pfam" id="PF04886">
    <property type="entry name" value="PT"/>
    <property type="match status" value="1"/>
</dbReference>
<dbReference type="PRINTS" id="PR00722">
    <property type="entry name" value="CHYMOTRYPSIN"/>
</dbReference>
<evidence type="ECO:0000256" key="4">
    <source>
        <dbReference type="ARBA" id="ARBA00022737"/>
    </source>
</evidence>
<sequence>MTLAIWALGLLCLAGFVHPRTLRRGNGTSIPSISIVGGTPVSAGELSHLASLALETFSCGGTLIGPFHVLTAAHCLNSFTSSDRRLSDFTVYLNTLSINGGEADSVTRKVSTFVLHENFDDKTNNNDIALLVLDEAVTTIDYVTLPKDDAPVEPTAEPTEEPTAEPTEEPTAEPTEEPTAEPTEEPTAEPTEEPTAEPTEEPTAEPTED</sequence>
<feature type="region of interest" description="Disordered" evidence="8">
    <location>
        <begin position="146"/>
        <end position="209"/>
    </location>
</feature>
<comment type="similarity">
    <text evidence="1">Belongs to the peptidase S1 family.</text>
</comment>
<dbReference type="EMBL" id="JAOYFB010000003">
    <property type="protein sequence ID" value="KAK4010304.1"/>
    <property type="molecule type" value="Genomic_DNA"/>
</dbReference>
<organism evidence="11 12">
    <name type="scientific">Daphnia magna</name>
    <dbReference type="NCBI Taxonomy" id="35525"/>
    <lineage>
        <taxon>Eukaryota</taxon>
        <taxon>Metazoa</taxon>
        <taxon>Ecdysozoa</taxon>
        <taxon>Arthropoda</taxon>
        <taxon>Crustacea</taxon>
        <taxon>Branchiopoda</taxon>
        <taxon>Diplostraca</taxon>
        <taxon>Cladocera</taxon>
        <taxon>Anomopoda</taxon>
        <taxon>Daphniidae</taxon>
        <taxon>Daphnia</taxon>
    </lineage>
</organism>
<keyword evidence="7" id="KW-1015">Disulfide bond</keyword>
<dbReference type="Gene3D" id="2.40.10.10">
    <property type="entry name" value="Trypsin-like serine proteases"/>
    <property type="match status" value="1"/>
</dbReference>
<name>A0ABQ9ZBM2_9CRUS</name>
<evidence type="ECO:0000256" key="7">
    <source>
        <dbReference type="ARBA" id="ARBA00023157"/>
    </source>
</evidence>
<dbReference type="InterPro" id="IPR018114">
    <property type="entry name" value="TRYPSIN_HIS"/>
</dbReference>
<evidence type="ECO:0000313" key="12">
    <source>
        <dbReference type="Proteomes" id="UP001234178"/>
    </source>
</evidence>
<accession>A0ABQ9ZBM2</accession>
<dbReference type="PROSITE" id="PS50240">
    <property type="entry name" value="TRYPSIN_DOM"/>
    <property type="match status" value="1"/>
</dbReference>
<keyword evidence="2" id="KW-0645">Protease</keyword>
<dbReference type="InterPro" id="IPR009003">
    <property type="entry name" value="Peptidase_S1_PA"/>
</dbReference>
<evidence type="ECO:0000256" key="3">
    <source>
        <dbReference type="ARBA" id="ARBA00022729"/>
    </source>
</evidence>
<evidence type="ECO:0000256" key="9">
    <source>
        <dbReference type="SAM" id="SignalP"/>
    </source>
</evidence>
<gene>
    <name evidence="11" type="ORF">OUZ56_019449</name>
</gene>
<evidence type="ECO:0000256" key="1">
    <source>
        <dbReference type="ARBA" id="ARBA00007664"/>
    </source>
</evidence>
<evidence type="ECO:0000256" key="8">
    <source>
        <dbReference type="SAM" id="MobiDB-lite"/>
    </source>
</evidence>
<feature type="signal peptide" evidence="9">
    <location>
        <begin position="1"/>
        <end position="19"/>
    </location>
</feature>
<dbReference type="InterPro" id="IPR043504">
    <property type="entry name" value="Peptidase_S1_PA_chymotrypsin"/>
</dbReference>
<feature type="chain" id="PRO_5046380206" description="Peptidase S1 domain-containing protein" evidence="9">
    <location>
        <begin position="20"/>
        <end position="209"/>
    </location>
</feature>
<evidence type="ECO:0000256" key="5">
    <source>
        <dbReference type="ARBA" id="ARBA00022801"/>
    </source>
</evidence>
<keyword evidence="4" id="KW-0677">Repeat</keyword>
<protein>
    <recommendedName>
        <fullName evidence="10">Peptidase S1 domain-containing protein</fullName>
    </recommendedName>
</protein>
<feature type="compositionally biased region" description="Acidic residues" evidence="8">
    <location>
        <begin position="158"/>
        <end position="209"/>
    </location>
</feature>
<proteinExistence type="inferred from homology"/>